<keyword evidence="2" id="KW-0472">Membrane</keyword>
<organism evidence="3 4">
    <name type="scientific">Legionella fallonii LLAP-10</name>
    <dbReference type="NCBI Taxonomy" id="1212491"/>
    <lineage>
        <taxon>Bacteria</taxon>
        <taxon>Pseudomonadati</taxon>
        <taxon>Pseudomonadota</taxon>
        <taxon>Gammaproteobacteria</taxon>
        <taxon>Legionellales</taxon>
        <taxon>Legionellaceae</taxon>
        <taxon>Legionella</taxon>
    </lineage>
</organism>
<dbReference type="RefSeq" id="WP_045096347.1">
    <property type="nucleotide sequence ID" value="NZ_LN614827.1"/>
</dbReference>
<feature type="transmembrane region" description="Helical" evidence="2">
    <location>
        <begin position="63"/>
        <end position="90"/>
    </location>
</feature>
<keyword evidence="1" id="KW-0175">Coiled coil</keyword>
<dbReference type="HOGENOM" id="CLU_697903_0_0_6"/>
<reference evidence="4" key="1">
    <citation type="submission" date="2014-09" db="EMBL/GenBank/DDBJ databases">
        <authorList>
            <person name="Gomez-Valero L."/>
        </authorList>
    </citation>
    <scope>NUCLEOTIDE SEQUENCE [LARGE SCALE GENOMIC DNA]</scope>
    <source>
        <strain evidence="4">ATCC700992</strain>
    </source>
</reference>
<keyword evidence="2" id="KW-1133">Transmembrane helix</keyword>
<keyword evidence="2" id="KW-0812">Transmembrane</keyword>
<feature type="transmembrane region" description="Helical" evidence="2">
    <location>
        <begin position="29"/>
        <end position="51"/>
    </location>
</feature>
<name>A0A098G7J6_9GAMM</name>
<evidence type="ECO:0008006" key="5">
    <source>
        <dbReference type="Google" id="ProtNLM"/>
    </source>
</evidence>
<protein>
    <recommendedName>
        <fullName evidence="5">Coiled coil protein</fullName>
    </recommendedName>
</protein>
<dbReference type="AlphaFoldDB" id="A0A098G7J6"/>
<gene>
    <name evidence="3" type="ORF">LFA_2568</name>
</gene>
<dbReference type="OrthoDB" id="5638443at2"/>
<evidence type="ECO:0000256" key="2">
    <source>
        <dbReference type="SAM" id="Phobius"/>
    </source>
</evidence>
<evidence type="ECO:0000313" key="3">
    <source>
        <dbReference type="EMBL" id="CEG57939.1"/>
    </source>
</evidence>
<dbReference type="Proteomes" id="UP000032430">
    <property type="component" value="Chromosome I"/>
</dbReference>
<evidence type="ECO:0000256" key="1">
    <source>
        <dbReference type="SAM" id="Coils"/>
    </source>
</evidence>
<dbReference type="EMBL" id="LN614827">
    <property type="protein sequence ID" value="CEG57939.1"/>
    <property type="molecule type" value="Genomic_DNA"/>
</dbReference>
<dbReference type="KEGG" id="lfa:LFA_2568"/>
<feature type="coiled-coil region" evidence="1">
    <location>
        <begin position="212"/>
        <end position="239"/>
    </location>
</feature>
<proteinExistence type="predicted"/>
<sequence>MTIPERLLAMLLGVTALPLRVIYNSVQSVIQALSITFSALFWVPAFISTVLDRRGFSFHNNLLVTAFLVVPISVALIVIGLGLTGIYLVYSTLVDLISMTWSGLTTGFTDGMDGFWELWASQSSNLDWLVLMLQENTNQFAKEHQINNVEDFDLMQIDVTQLVDVESTLVEHEIPNMQIPVPSSFATLLKHEELQEAEVLNKKFLELDTPLSPELKKQLSQLKIKIERYKSLADRLSSVYQALADGHVTNIDNEVIEGVDVVTPILWFKQYNKDNNWYIVPGSSHVTDKDSLLHWLKLSPTDPNNRDIVKEPSRYKRMPTRYRWHSLTLEYCFAQELHEIAVEVQQLLETLPKELETLKDNRMSIGAVPQRFFGASLATGTEEPKASHSVVYHPG</sequence>
<feature type="transmembrane region" description="Helical" evidence="2">
    <location>
        <begin position="7"/>
        <end position="23"/>
    </location>
</feature>
<keyword evidence="4" id="KW-1185">Reference proteome</keyword>
<evidence type="ECO:0000313" key="4">
    <source>
        <dbReference type="Proteomes" id="UP000032430"/>
    </source>
</evidence>
<accession>A0A098G7J6</accession>